<protein>
    <recommendedName>
        <fullName evidence="4">DUF4283 domain-containing protein</fullName>
    </recommendedName>
</protein>
<evidence type="ECO:0000313" key="2">
    <source>
        <dbReference type="EMBL" id="KAK3199216.1"/>
    </source>
</evidence>
<reference evidence="2" key="1">
    <citation type="journal article" date="2023" name="Plant J.">
        <title>Genome sequences and population genomics provide insights into the demographic history, inbreeding, and mutation load of two 'living fossil' tree species of Dipteronia.</title>
        <authorList>
            <person name="Feng Y."/>
            <person name="Comes H.P."/>
            <person name="Chen J."/>
            <person name="Zhu S."/>
            <person name="Lu R."/>
            <person name="Zhang X."/>
            <person name="Li P."/>
            <person name="Qiu J."/>
            <person name="Olsen K.M."/>
            <person name="Qiu Y."/>
        </authorList>
    </citation>
    <scope>NUCLEOTIDE SEQUENCE</scope>
    <source>
        <strain evidence="2">NBL</strain>
    </source>
</reference>
<sequence length="157" mass="17614">MIIFDEPVGDGDIRNMKFNRMEFWVQIHNIPLLCMTEEIGIFLGQMIGEVRGIDLEPAKEANGCFIRCGRLGHTLLECSAEGDNREIMLEANMDLNVWLRTVSPLKRFPCRNGIHDRPWVGLRAEGPTTEAPGIGGEVRDRRRKRLAPVRGGGAKSS</sequence>
<evidence type="ECO:0008006" key="4">
    <source>
        <dbReference type="Google" id="ProtNLM"/>
    </source>
</evidence>
<evidence type="ECO:0000256" key="1">
    <source>
        <dbReference type="SAM" id="MobiDB-lite"/>
    </source>
</evidence>
<comment type="caution">
    <text evidence="2">The sequence shown here is derived from an EMBL/GenBank/DDBJ whole genome shotgun (WGS) entry which is preliminary data.</text>
</comment>
<keyword evidence="3" id="KW-1185">Reference proteome</keyword>
<organism evidence="2 3">
    <name type="scientific">Dipteronia sinensis</name>
    <dbReference type="NCBI Taxonomy" id="43782"/>
    <lineage>
        <taxon>Eukaryota</taxon>
        <taxon>Viridiplantae</taxon>
        <taxon>Streptophyta</taxon>
        <taxon>Embryophyta</taxon>
        <taxon>Tracheophyta</taxon>
        <taxon>Spermatophyta</taxon>
        <taxon>Magnoliopsida</taxon>
        <taxon>eudicotyledons</taxon>
        <taxon>Gunneridae</taxon>
        <taxon>Pentapetalae</taxon>
        <taxon>rosids</taxon>
        <taxon>malvids</taxon>
        <taxon>Sapindales</taxon>
        <taxon>Sapindaceae</taxon>
        <taxon>Hippocastanoideae</taxon>
        <taxon>Acereae</taxon>
        <taxon>Dipteronia</taxon>
    </lineage>
</organism>
<dbReference type="EMBL" id="JANJYJ010000007">
    <property type="protein sequence ID" value="KAK3199216.1"/>
    <property type="molecule type" value="Genomic_DNA"/>
</dbReference>
<proteinExistence type="predicted"/>
<name>A0AAE0A381_9ROSI</name>
<accession>A0AAE0A381</accession>
<feature type="region of interest" description="Disordered" evidence="1">
    <location>
        <begin position="125"/>
        <end position="157"/>
    </location>
</feature>
<gene>
    <name evidence="2" type="ORF">Dsin_022631</name>
</gene>
<dbReference type="Proteomes" id="UP001281410">
    <property type="component" value="Unassembled WGS sequence"/>
</dbReference>
<dbReference type="AlphaFoldDB" id="A0AAE0A381"/>
<evidence type="ECO:0000313" key="3">
    <source>
        <dbReference type="Proteomes" id="UP001281410"/>
    </source>
</evidence>